<dbReference type="NCBIfam" id="TIGR01444">
    <property type="entry name" value="fkbM_fam"/>
    <property type="match status" value="1"/>
</dbReference>
<dbReference type="EMBL" id="BMZS01000001">
    <property type="protein sequence ID" value="GHD41255.1"/>
    <property type="molecule type" value="Genomic_DNA"/>
</dbReference>
<evidence type="ECO:0000313" key="2">
    <source>
        <dbReference type="EMBL" id="GHD41255.1"/>
    </source>
</evidence>
<dbReference type="Gene3D" id="3.40.50.150">
    <property type="entry name" value="Vaccinia Virus protein VP39"/>
    <property type="match status" value="1"/>
</dbReference>
<name>A0A918XNP6_9PROT</name>
<gene>
    <name evidence="2" type="ORF">GCM10017083_05460</name>
</gene>
<protein>
    <recommendedName>
        <fullName evidence="1">Methyltransferase FkbM domain-containing protein</fullName>
    </recommendedName>
</protein>
<dbReference type="Pfam" id="PF05050">
    <property type="entry name" value="Methyltransf_21"/>
    <property type="match status" value="1"/>
</dbReference>
<evidence type="ECO:0000313" key="3">
    <source>
        <dbReference type="Proteomes" id="UP000630353"/>
    </source>
</evidence>
<evidence type="ECO:0000259" key="1">
    <source>
        <dbReference type="Pfam" id="PF05050"/>
    </source>
</evidence>
<dbReference type="SUPFAM" id="SSF53335">
    <property type="entry name" value="S-adenosyl-L-methionine-dependent methyltransferases"/>
    <property type="match status" value="1"/>
</dbReference>
<dbReference type="Proteomes" id="UP000630353">
    <property type="component" value="Unassembled WGS sequence"/>
</dbReference>
<reference evidence="2" key="2">
    <citation type="submission" date="2020-09" db="EMBL/GenBank/DDBJ databases">
        <authorList>
            <person name="Sun Q."/>
            <person name="Kim S."/>
        </authorList>
    </citation>
    <scope>NUCLEOTIDE SEQUENCE</scope>
    <source>
        <strain evidence="2">KCTC 42651</strain>
    </source>
</reference>
<keyword evidence="3" id="KW-1185">Reference proteome</keyword>
<dbReference type="InterPro" id="IPR052514">
    <property type="entry name" value="SAM-dependent_MTase"/>
</dbReference>
<dbReference type="PANTHER" id="PTHR34203:SF15">
    <property type="entry name" value="SLL1173 PROTEIN"/>
    <property type="match status" value="1"/>
</dbReference>
<sequence length="249" mass="28244">MQLTPAVRMSDPYSFDSRSAGWFVRPGDVVYDIGADRGGTAAMYLERGAAAVYSFEPLPANRALVPDRVRNHPAFHLLPFALSDSSGTAELRVPEKNSAASTLSPKFSRLYQERRGGEVEVVEVETRTLDELELPRAAFWKIDVEGAELEVLRGAERTLRDRKPDIVQLEMFNFDTYLYGSTLNLLARHFAHLWTLGLTAEGRLVHYRVTPRSVQNPEVKEALRRARTPLYFASDRSFWDWTRNDRPAG</sequence>
<accession>A0A918XNP6</accession>
<dbReference type="InterPro" id="IPR029063">
    <property type="entry name" value="SAM-dependent_MTases_sf"/>
</dbReference>
<proteinExistence type="predicted"/>
<dbReference type="AlphaFoldDB" id="A0A918XNP6"/>
<organism evidence="2 3">
    <name type="scientific">Thalassobaculum fulvum</name>
    <dbReference type="NCBI Taxonomy" id="1633335"/>
    <lineage>
        <taxon>Bacteria</taxon>
        <taxon>Pseudomonadati</taxon>
        <taxon>Pseudomonadota</taxon>
        <taxon>Alphaproteobacteria</taxon>
        <taxon>Rhodospirillales</taxon>
        <taxon>Thalassobaculaceae</taxon>
        <taxon>Thalassobaculum</taxon>
    </lineage>
</organism>
<dbReference type="PANTHER" id="PTHR34203">
    <property type="entry name" value="METHYLTRANSFERASE, FKBM FAMILY PROTEIN"/>
    <property type="match status" value="1"/>
</dbReference>
<reference evidence="2" key="1">
    <citation type="journal article" date="2014" name="Int. J. Syst. Evol. Microbiol.">
        <title>Complete genome sequence of Corynebacterium casei LMG S-19264T (=DSM 44701T), isolated from a smear-ripened cheese.</title>
        <authorList>
            <consortium name="US DOE Joint Genome Institute (JGI-PGF)"/>
            <person name="Walter F."/>
            <person name="Albersmeier A."/>
            <person name="Kalinowski J."/>
            <person name="Ruckert C."/>
        </authorList>
    </citation>
    <scope>NUCLEOTIDE SEQUENCE</scope>
    <source>
        <strain evidence="2">KCTC 42651</strain>
    </source>
</reference>
<feature type="domain" description="Methyltransferase FkbM" evidence="1">
    <location>
        <begin position="32"/>
        <end position="178"/>
    </location>
</feature>
<comment type="caution">
    <text evidence="2">The sequence shown here is derived from an EMBL/GenBank/DDBJ whole genome shotgun (WGS) entry which is preliminary data.</text>
</comment>
<dbReference type="InterPro" id="IPR006342">
    <property type="entry name" value="FkbM_mtfrase"/>
</dbReference>